<name>A0A150GA31_GONPE</name>
<dbReference type="AlphaFoldDB" id="A0A150GA31"/>
<comment type="caution">
    <text evidence="2">The sequence shown here is derived from an EMBL/GenBank/DDBJ whole genome shotgun (WGS) entry which is preliminary data.</text>
</comment>
<evidence type="ECO:0000313" key="2">
    <source>
        <dbReference type="EMBL" id="KXZ46706.1"/>
    </source>
</evidence>
<accession>A0A150GA31</accession>
<organism evidence="2 3">
    <name type="scientific">Gonium pectorale</name>
    <name type="common">Green alga</name>
    <dbReference type="NCBI Taxonomy" id="33097"/>
    <lineage>
        <taxon>Eukaryota</taxon>
        <taxon>Viridiplantae</taxon>
        <taxon>Chlorophyta</taxon>
        <taxon>core chlorophytes</taxon>
        <taxon>Chlorophyceae</taxon>
        <taxon>CS clade</taxon>
        <taxon>Chlamydomonadales</taxon>
        <taxon>Volvocaceae</taxon>
        <taxon>Gonium</taxon>
    </lineage>
</organism>
<evidence type="ECO:0000313" key="3">
    <source>
        <dbReference type="Proteomes" id="UP000075714"/>
    </source>
</evidence>
<evidence type="ECO:0000256" key="1">
    <source>
        <dbReference type="SAM" id="MobiDB-lite"/>
    </source>
</evidence>
<proteinExistence type="predicted"/>
<dbReference type="Proteomes" id="UP000075714">
    <property type="component" value="Unassembled WGS sequence"/>
</dbReference>
<dbReference type="STRING" id="33097.A0A150GA31"/>
<sequence length="295" mass="31453">MDTDPRPDTAQTDACDKLDNSNNVEDAEEMPGLQMHPLAVALRHVDVLQHQLFLAGQPNAIQTHSRDNTEAGDEDAGPYARLACDMLSTTVSACEVWRDGLLRLNGSSALNTQLSTMELCRLLEKLLASLHVLDCMKDSKLAMRAALMSVPAKEGEEQQLLAAVQEHLAQLAAIAEANNASTIPSVDKAAAVAAHKLLRCCVAGLRVYPIVPGYGDMPIDVLRPLQGLPQLTSSTPWDSPAVLSGSAGEERYGLSATAAAAALDYGRVTEELLALKLQHEATKTESQALDAGVHS</sequence>
<reference evidence="3" key="1">
    <citation type="journal article" date="2016" name="Nat. Commun.">
        <title>The Gonium pectorale genome demonstrates co-option of cell cycle regulation during the evolution of multicellularity.</title>
        <authorList>
            <person name="Hanschen E.R."/>
            <person name="Marriage T.N."/>
            <person name="Ferris P.J."/>
            <person name="Hamaji T."/>
            <person name="Toyoda A."/>
            <person name="Fujiyama A."/>
            <person name="Neme R."/>
            <person name="Noguchi H."/>
            <person name="Minakuchi Y."/>
            <person name="Suzuki M."/>
            <person name="Kawai-Toyooka H."/>
            <person name="Smith D.R."/>
            <person name="Sparks H."/>
            <person name="Anderson J."/>
            <person name="Bakaric R."/>
            <person name="Luria V."/>
            <person name="Karger A."/>
            <person name="Kirschner M.W."/>
            <person name="Durand P.M."/>
            <person name="Michod R.E."/>
            <person name="Nozaki H."/>
            <person name="Olson B.J."/>
        </authorList>
    </citation>
    <scope>NUCLEOTIDE SEQUENCE [LARGE SCALE GENOMIC DNA]</scope>
    <source>
        <strain evidence="3">NIES-2863</strain>
    </source>
</reference>
<dbReference type="EMBL" id="LSYV01000042">
    <property type="protein sequence ID" value="KXZ46706.1"/>
    <property type="molecule type" value="Genomic_DNA"/>
</dbReference>
<gene>
    <name evidence="2" type="ORF">GPECTOR_41g670</name>
</gene>
<protein>
    <submittedName>
        <fullName evidence="2">Uncharacterized protein</fullName>
    </submittedName>
</protein>
<feature type="region of interest" description="Disordered" evidence="1">
    <location>
        <begin position="1"/>
        <end position="24"/>
    </location>
</feature>
<keyword evidence="3" id="KW-1185">Reference proteome</keyword>